<dbReference type="InterPro" id="IPR012340">
    <property type="entry name" value="NA-bd_OB-fold"/>
</dbReference>
<dbReference type="GO" id="GO:0019843">
    <property type="term" value="F:rRNA binding"/>
    <property type="evidence" value="ECO:0007669"/>
    <property type="project" value="UniProtKB-KW"/>
</dbReference>
<reference evidence="6 7" key="1">
    <citation type="submission" date="2022-03" db="EMBL/GenBank/DDBJ databases">
        <title>Novel taxa within the pig intestine.</title>
        <authorList>
            <person name="Wylensek D."/>
            <person name="Bishof K."/>
            <person name="Afrizal A."/>
            <person name="Clavel T."/>
        </authorList>
    </citation>
    <scope>NUCLEOTIDE SEQUENCE [LARGE SCALE GENOMIC DNA]</scope>
    <source>
        <strain evidence="6 7">CLA-KB-P133</strain>
    </source>
</reference>
<comment type="function">
    <text evidence="3">One of several proteins that assist in the late maturation steps of the functional core of the 30S ribosomal subunit. Helps release RbfA from mature subunits. May play a role in the assembly of ribosomal proteins into the subunit. Circularly permuted GTPase that catalyzes slow GTP hydrolysis, GTPase activity is stimulated by the 30S ribosomal subunit.</text>
</comment>
<evidence type="ECO:0000259" key="5">
    <source>
        <dbReference type="PROSITE" id="PS51721"/>
    </source>
</evidence>
<comment type="caution">
    <text evidence="6">The sequence shown here is derived from an EMBL/GenBank/DDBJ whole genome shotgun (WGS) entry which is preliminary data.</text>
</comment>
<dbReference type="InterPro" id="IPR004881">
    <property type="entry name" value="Ribosome_biogen_GTPase_RsgA"/>
</dbReference>
<dbReference type="GO" id="GO:0005737">
    <property type="term" value="C:cytoplasm"/>
    <property type="evidence" value="ECO:0007669"/>
    <property type="project" value="UniProtKB-SubCell"/>
</dbReference>
<dbReference type="InterPro" id="IPR027417">
    <property type="entry name" value="P-loop_NTPase"/>
</dbReference>
<feature type="domain" description="EngC GTPase" evidence="4">
    <location>
        <begin position="70"/>
        <end position="214"/>
    </location>
</feature>
<dbReference type="Pfam" id="PF03193">
    <property type="entry name" value="RsgA_GTPase"/>
    <property type="match status" value="1"/>
</dbReference>
<keyword evidence="3" id="KW-0862">Zinc</keyword>
<dbReference type="PANTHER" id="PTHR32120">
    <property type="entry name" value="SMALL RIBOSOMAL SUBUNIT BIOGENESIS GTPASE RSGA"/>
    <property type="match status" value="1"/>
</dbReference>
<gene>
    <name evidence="3 6" type="primary">rsgA</name>
    <name evidence="6" type="ORF">MOZ60_03275</name>
</gene>
<dbReference type="PROSITE" id="PS51721">
    <property type="entry name" value="G_CP"/>
    <property type="match status" value="1"/>
</dbReference>
<comment type="cofactor">
    <cofactor evidence="3">
        <name>Zn(2+)</name>
        <dbReference type="ChEBI" id="CHEBI:29105"/>
    </cofactor>
    <text evidence="3">Binds 1 zinc ion per subunit.</text>
</comment>
<keyword evidence="3" id="KW-0699">rRNA-binding</keyword>
<dbReference type="InterPro" id="IPR010914">
    <property type="entry name" value="RsgA_GTPase_dom"/>
</dbReference>
<feature type="domain" description="CP-type G" evidence="5">
    <location>
        <begin position="61"/>
        <end position="216"/>
    </location>
</feature>
<dbReference type="InterPro" id="IPR030378">
    <property type="entry name" value="G_CP_dom"/>
</dbReference>
<evidence type="ECO:0000256" key="1">
    <source>
        <dbReference type="ARBA" id="ARBA00022741"/>
    </source>
</evidence>
<keyword evidence="7" id="KW-1185">Reference proteome</keyword>
<evidence type="ECO:0000256" key="3">
    <source>
        <dbReference type="HAMAP-Rule" id="MF_01820"/>
    </source>
</evidence>
<feature type="binding site" evidence="3">
    <location>
        <position position="247"/>
    </location>
    <ligand>
        <name>Zn(2+)</name>
        <dbReference type="ChEBI" id="CHEBI:29105"/>
    </ligand>
</feature>
<keyword evidence="3" id="KW-0378">Hydrolase</keyword>
<sequence>MQARIIKIVSREYTLYTEEGMRVKAVLAGKIRLQTKPVAGDLVECEEISGQWTVQKILPRKSYLIRPACANVDQALIVMSTHDPEFSSALVDRLSFLIVQAGITPVLIVTKCDLGMSDDTKRAIEEYEQGPIQVIRSQKNYLEPALADVLKGKISVLTGQSGAGKSSLLNHLDPSFHLATQEISKALGRGKHTTRHNELHAVAGGLVADTPGFSSLDFSRMDKHELAQCVLDFRPYLGQCRFNDCIHENEPGCAVKEAVQAGKIPARRYQNYLDVLKLIQTRREY</sequence>
<dbReference type="Proteomes" id="UP001286174">
    <property type="component" value="Unassembled WGS sequence"/>
</dbReference>
<evidence type="ECO:0000259" key="4">
    <source>
        <dbReference type="PROSITE" id="PS50936"/>
    </source>
</evidence>
<dbReference type="SUPFAM" id="SSF52540">
    <property type="entry name" value="P-loop containing nucleoside triphosphate hydrolases"/>
    <property type="match status" value="1"/>
</dbReference>
<dbReference type="Gene3D" id="3.40.50.300">
    <property type="entry name" value="P-loop containing nucleotide triphosphate hydrolases"/>
    <property type="match status" value="1"/>
</dbReference>
<organism evidence="6 7">
    <name type="scientific">Grylomicrobium aquisgranensis</name>
    <dbReference type="NCBI Taxonomy" id="2926318"/>
    <lineage>
        <taxon>Bacteria</taxon>
        <taxon>Bacillati</taxon>
        <taxon>Bacillota</taxon>
        <taxon>Erysipelotrichia</taxon>
        <taxon>Erysipelotrichales</taxon>
        <taxon>Erysipelotrichaceae</taxon>
        <taxon>Grylomicrobium</taxon>
    </lineage>
</organism>
<dbReference type="GO" id="GO:0042274">
    <property type="term" value="P:ribosomal small subunit biogenesis"/>
    <property type="evidence" value="ECO:0007669"/>
    <property type="project" value="UniProtKB-UniRule"/>
</dbReference>
<name>A0AB35U0H0_9FIRM</name>
<dbReference type="GO" id="GO:0003924">
    <property type="term" value="F:GTPase activity"/>
    <property type="evidence" value="ECO:0007669"/>
    <property type="project" value="UniProtKB-UniRule"/>
</dbReference>
<feature type="binding site" evidence="3">
    <location>
        <position position="240"/>
    </location>
    <ligand>
        <name>Zn(2+)</name>
        <dbReference type="ChEBI" id="CHEBI:29105"/>
    </ligand>
</feature>
<keyword evidence="3" id="KW-0479">Metal-binding</keyword>
<dbReference type="Gene3D" id="1.10.40.50">
    <property type="entry name" value="Probable gtpase engc, domain 3"/>
    <property type="match status" value="1"/>
</dbReference>
<comment type="subcellular location">
    <subcellularLocation>
        <location evidence="3">Cytoplasm</location>
    </subcellularLocation>
</comment>
<evidence type="ECO:0000313" key="7">
    <source>
        <dbReference type="Proteomes" id="UP001286174"/>
    </source>
</evidence>
<evidence type="ECO:0000313" key="6">
    <source>
        <dbReference type="EMBL" id="MDX8419112.1"/>
    </source>
</evidence>
<dbReference type="PANTHER" id="PTHR32120:SF11">
    <property type="entry name" value="SMALL RIBOSOMAL SUBUNIT BIOGENESIS GTPASE RSGA 1, MITOCHONDRIAL-RELATED"/>
    <property type="match status" value="1"/>
</dbReference>
<keyword evidence="3" id="KW-0963">Cytoplasm</keyword>
<feature type="binding site" evidence="3">
    <location>
        <position position="245"/>
    </location>
    <ligand>
        <name>Zn(2+)</name>
        <dbReference type="ChEBI" id="CHEBI:29105"/>
    </ligand>
</feature>
<dbReference type="GO" id="GO:0046872">
    <property type="term" value="F:metal ion binding"/>
    <property type="evidence" value="ECO:0007669"/>
    <property type="project" value="UniProtKB-KW"/>
</dbReference>
<dbReference type="EMBL" id="JALBUR010000005">
    <property type="protein sequence ID" value="MDX8419112.1"/>
    <property type="molecule type" value="Genomic_DNA"/>
</dbReference>
<dbReference type="SUPFAM" id="SSF50249">
    <property type="entry name" value="Nucleic acid-binding proteins"/>
    <property type="match status" value="1"/>
</dbReference>
<dbReference type="PROSITE" id="PS50936">
    <property type="entry name" value="ENGC_GTPASE"/>
    <property type="match status" value="1"/>
</dbReference>
<feature type="binding site" evidence="3">
    <location>
        <begin position="159"/>
        <end position="167"/>
    </location>
    <ligand>
        <name>GTP</name>
        <dbReference type="ChEBI" id="CHEBI:37565"/>
    </ligand>
</feature>
<protein>
    <recommendedName>
        <fullName evidence="3">Small ribosomal subunit biogenesis GTPase RsgA</fullName>
        <ecNumber evidence="3">3.6.1.-</ecNumber>
    </recommendedName>
</protein>
<feature type="binding site" evidence="3">
    <location>
        <position position="253"/>
    </location>
    <ligand>
        <name>Zn(2+)</name>
        <dbReference type="ChEBI" id="CHEBI:29105"/>
    </ligand>
</feature>
<keyword evidence="3" id="KW-0694">RNA-binding</keyword>
<dbReference type="CDD" id="cd01854">
    <property type="entry name" value="YjeQ_EngC"/>
    <property type="match status" value="1"/>
</dbReference>
<keyword evidence="1 3" id="KW-0547">Nucleotide-binding</keyword>
<dbReference type="GO" id="GO:0005525">
    <property type="term" value="F:GTP binding"/>
    <property type="evidence" value="ECO:0007669"/>
    <property type="project" value="UniProtKB-UniRule"/>
</dbReference>
<dbReference type="RefSeq" id="WP_370595634.1">
    <property type="nucleotide sequence ID" value="NZ_JALBUR010000005.1"/>
</dbReference>
<comment type="subunit">
    <text evidence="3">Monomer. Associates with 30S ribosomal subunit, binds 16S rRNA.</text>
</comment>
<proteinExistence type="inferred from homology"/>
<dbReference type="HAMAP" id="MF_01820">
    <property type="entry name" value="GTPase_RsgA"/>
    <property type="match status" value="1"/>
</dbReference>
<keyword evidence="3" id="KW-0690">Ribosome biogenesis</keyword>
<keyword evidence="2 3" id="KW-0342">GTP-binding</keyword>
<dbReference type="EC" id="3.6.1.-" evidence="3"/>
<accession>A0AB35U0H0</accession>
<dbReference type="NCBIfam" id="TIGR00157">
    <property type="entry name" value="ribosome small subunit-dependent GTPase A"/>
    <property type="match status" value="1"/>
</dbReference>
<comment type="similarity">
    <text evidence="3">Belongs to the TRAFAC class YlqF/YawG GTPase family. RsgA subfamily.</text>
</comment>
<feature type="binding site" evidence="3">
    <location>
        <begin position="110"/>
        <end position="113"/>
    </location>
    <ligand>
        <name>GTP</name>
        <dbReference type="ChEBI" id="CHEBI:37565"/>
    </ligand>
</feature>
<evidence type="ECO:0000256" key="2">
    <source>
        <dbReference type="ARBA" id="ARBA00023134"/>
    </source>
</evidence>
<dbReference type="AlphaFoldDB" id="A0AB35U0H0"/>